<evidence type="ECO:0000256" key="6">
    <source>
        <dbReference type="SAM" id="MobiDB-lite"/>
    </source>
</evidence>
<dbReference type="InterPro" id="IPR004263">
    <property type="entry name" value="Exostosin"/>
</dbReference>
<keyword evidence="5" id="KW-0333">Golgi apparatus</keyword>
<sequence length="481" mass="53523">MDHGFRFISQTETKRLLWLLGITFILVMGVQYFELPYSSFIPFLQKSSSLTGGSSYNSEIVGNTTPLNALNSTYPVQETTDNTTTYALKKETNHGNEGKDGLKNDLLLERNGSSNGAFGLIRNGTSFDNLVSTNNNDSSSVDIQKEDISLSSEKNASLGSGHESPLFALPPKMSLPSMNSPTNLDANSGTPLMSVNPNISSVHKGVTDTLKKPGPQQSNLTLSSSNSSMTDFSAVRQNSKTPPTPVMSISKMNDLLLQSHSSPHSVEALWSSTVDQELLYAKSQIENAPTIRNDTALYAPLYRNVSMFKRSYELMENMLKVYIYKEGEKPIFHQSILEGIYAAEGWFLKLLEANKQFVTENPIKAHLFYLPFSSRLLELTLYVRHSHSRDNLIQYMKNYVDMLAAKYPFWNRTDGADHFVTACHDWAPAETRGRMVNCLRALCNADIRTGFDIGKDVSIPTTVHAWLCPANSIKVLGKQRS</sequence>
<dbReference type="Proteomes" id="UP000325577">
    <property type="component" value="Linkage Group LG3"/>
</dbReference>
<comment type="similarity">
    <text evidence="2">Belongs to the glycosyltransferase 47 family.</text>
</comment>
<evidence type="ECO:0000256" key="4">
    <source>
        <dbReference type="ARBA" id="ARBA00022968"/>
    </source>
</evidence>
<organism evidence="9 10">
    <name type="scientific">Nyssa sinensis</name>
    <dbReference type="NCBI Taxonomy" id="561372"/>
    <lineage>
        <taxon>Eukaryota</taxon>
        <taxon>Viridiplantae</taxon>
        <taxon>Streptophyta</taxon>
        <taxon>Embryophyta</taxon>
        <taxon>Tracheophyta</taxon>
        <taxon>Spermatophyta</taxon>
        <taxon>Magnoliopsida</taxon>
        <taxon>eudicotyledons</taxon>
        <taxon>Gunneridae</taxon>
        <taxon>Pentapetalae</taxon>
        <taxon>asterids</taxon>
        <taxon>Cornales</taxon>
        <taxon>Nyssaceae</taxon>
        <taxon>Nyssa</taxon>
    </lineage>
</organism>
<keyword evidence="3" id="KW-0328">Glycosyltransferase</keyword>
<evidence type="ECO:0000256" key="7">
    <source>
        <dbReference type="SAM" id="Phobius"/>
    </source>
</evidence>
<gene>
    <name evidence="9" type="ORF">F0562_007115</name>
</gene>
<dbReference type="OrthoDB" id="1924787at2759"/>
<comment type="subcellular location">
    <subcellularLocation>
        <location evidence="1">Golgi apparatus membrane</location>
        <topology evidence="1">Single-pass type II membrane protein</topology>
    </subcellularLocation>
</comment>
<keyword evidence="7" id="KW-0472">Membrane</keyword>
<feature type="domain" description="Exostosin GT47" evidence="8">
    <location>
        <begin position="316"/>
        <end position="462"/>
    </location>
</feature>
<dbReference type="Pfam" id="PF03016">
    <property type="entry name" value="Exostosin_GT47"/>
    <property type="match status" value="1"/>
</dbReference>
<dbReference type="GO" id="GO:0000139">
    <property type="term" value="C:Golgi membrane"/>
    <property type="evidence" value="ECO:0007669"/>
    <property type="project" value="UniProtKB-SubCell"/>
</dbReference>
<name>A0A5J5A481_9ASTE</name>
<evidence type="ECO:0000313" key="9">
    <source>
        <dbReference type="EMBL" id="KAA8525260.1"/>
    </source>
</evidence>
<dbReference type="EMBL" id="CM018046">
    <property type="protein sequence ID" value="KAA8525260.1"/>
    <property type="molecule type" value="Genomic_DNA"/>
</dbReference>
<evidence type="ECO:0000256" key="1">
    <source>
        <dbReference type="ARBA" id="ARBA00004323"/>
    </source>
</evidence>
<protein>
    <recommendedName>
        <fullName evidence="8">Exostosin GT47 domain-containing protein</fullName>
    </recommendedName>
</protein>
<keyword evidence="3" id="KW-0808">Transferase</keyword>
<keyword evidence="4" id="KW-0735">Signal-anchor</keyword>
<dbReference type="InterPro" id="IPR040911">
    <property type="entry name" value="Exostosin_GT47"/>
</dbReference>
<feature type="region of interest" description="Disordered" evidence="6">
    <location>
        <begin position="152"/>
        <end position="171"/>
    </location>
</feature>
<evidence type="ECO:0000256" key="3">
    <source>
        <dbReference type="ARBA" id="ARBA00022676"/>
    </source>
</evidence>
<accession>A0A5J5A481</accession>
<evidence type="ECO:0000256" key="2">
    <source>
        <dbReference type="ARBA" id="ARBA00010271"/>
    </source>
</evidence>
<dbReference type="AlphaFoldDB" id="A0A5J5A481"/>
<dbReference type="GO" id="GO:0016757">
    <property type="term" value="F:glycosyltransferase activity"/>
    <property type="evidence" value="ECO:0007669"/>
    <property type="project" value="UniProtKB-KW"/>
</dbReference>
<keyword evidence="7" id="KW-0812">Transmembrane</keyword>
<keyword evidence="7" id="KW-1133">Transmembrane helix</keyword>
<feature type="transmembrane region" description="Helical" evidence="7">
    <location>
        <begin position="16"/>
        <end position="33"/>
    </location>
</feature>
<keyword evidence="10" id="KW-1185">Reference proteome</keyword>
<evidence type="ECO:0000256" key="5">
    <source>
        <dbReference type="ARBA" id="ARBA00023034"/>
    </source>
</evidence>
<dbReference type="PANTHER" id="PTHR11062">
    <property type="entry name" value="EXOSTOSIN HEPARAN SULFATE GLYCOSYLTRANSFERASE -RELATED"/>
    <property type="match status" value="1"/>
</dbReference>
<reference evidence="9 10" key="1">
    <citation type="submission" date="2019-09" db="EMBL/GenBank/DDBJ databases">
        <title>A chromosome-level genome assembly of the Chinese tupelo Nyssa sinensis.</title>
        <authorList>
            <person name="Yang X."/>
            <person name="Kang M."/>
            <person name="Yang Y."/>
            <person name="Xiong H."/>
            <person name="Wang M."/>
            <person name="Zhang Z."/>
            <person name="Wang Z."/>
            <person name="Wu H."/>
            <person name="Ma T."/>
            <person name="Liu J."/>
            <person name="Xi Z."/>
        </authorList>
    </citation>
    <scope>NUCLEOTIDE SEQUENCE [LARGE SCALE GENOMIC DNA]</scope>
    <source>
        <strain evidence="9">J267</strain>
        <tissue evidence="9">Leaf</tissue>
    </source>
</reference>
<evidence type="ECO:0000259" key="8">
    <source>
        <dbReference type="Pfam" id="PF03016"/>
    </source>
</evidence>
<dbReference type="PANTHER" id="PTHR11062:SF236">
    <property type="entry name" value="GLYCOSYLTRANSFERASE PLANT-LIKE PROTEIN"/>
    <property type="match status" value="1"/>
</dbReference>
<evidence type="ECO:0000313" key="10">
    <source>
        <dbReference type="Proteomes" id="UP000325577"/>
    </source>
</evidence>
<proteinExistence type="inferred from homology"/>